<evidence type="ECO:0000256" key="4">
    <source>
        <dbReference type="ARBA" id="ARBA00022989"/>
    </source>
</evidence>
<dbReference type="NCBIfam" id="TIGR02229">
    <property type="entry name" value="caa3_sub_IV"/>
    <property type="match status" value="1"/>
</dbReference>
<name>A0ABZ2J688_9BACT</name>
<keyword evidence="3 6" id="KW-0812">Transmembrane</keyword>
<protein>
    <submittedName>
        <fullName evidence="7">Cytochrome C oxidase subunit IV family protein</fullName>
    </submittedName>
</protein>
<feature type="transmembrane region" description="Helical" evidence="6">
    <location>
        <begin position="12"/>
        <end position="32"/>
    </location>
</feature>
<dbReference type="RefSeq" id="WP_338669621.1">
    <property type="nucleotide sequence ID" value="NZ_CP146609.1"/>
</dbReference>
<evidence type="ECO:0000256" key="6">
    <source>
        <dbReference type="SAM" id="Phobius"/>
    </source>
</evidence>
<gene>
    <name evidence="7" type="ORF">V8V93_06865</name>
</gene>
<feature type="transmembrane region" description="Helical" evidence="6">
    <location>
        <begin position="38"/>
        <end position="62"/>
    </location>
</feature>
<evidence type="ECO:0000313" key="8">
    <source>
        <dbReference type="Proteomes" id="UP001385389"/>
    </source>
</evidence>
<proteinExistence type="predicted"/>
<evidence type="ECO:0000256" key="3">
    <source>
        <dbReference type="ARBA" id="ARBA00022692"/>
    </source>
</evidence>
<keyword evidence="2" id="KW-1003">Cell membrane</keyword>
<dbReference type="InterPro" id="IPR011743">
    <property type="entry name" value="Caa3_sub_IV"/>
</dbReference>
<evidence type="ECO:0000256" key="1">
    <source>
        <dbReference type="ARBA" id="ARBA00004651"/>
    </source>
</evidence>
<keyword evidence="8" id="KW-1185">Reference proteome</keyword>
<sequence length="97" mass="10864">MNEHEQTKHHGPGYGLFIAVWAALMVLTAITVEVSTIHLGFLNVVSAMTIASIKASLVVFFFMHLKYENRTLKTMVLVAFVILAIFIGFTFFDTANR</sequence>
<dbReference type="Proteomes" id="UP001385389">
    <property type="component" value="Chromosome"/>
</dbReference>
<dbReference type="Pfam" id="PF03626">
    <property type="entry name" value="COX4_pro"/>
    <property type="match status" value="1"/>
</dbReference>
<dbReference type="EMBL" id="CP146609">
    <property type="protein sequence ID" value="WWX23925.1"/>
    <property type="molecule type" value="Genomic_DNA"/>
</dbReference>
<feature type="transmembrane region" description="Helical" evidence="6">
    <location>
        <begin position="74"/>
        <end position="92"/>
    </location>
</feature>
<reference evidence="7 8" key="1">
    <citation type="submission" date="2024-03" db="EMBL/GenBank/DDBJ databases">
        <title>Phenotype and Genome Characterization of a Sulfate-Reducing Bacterium Pseudodesulfovibrio sp. strain 5S69, isolated from Petroleum Reservoir in Tatarstan (Russia).</title>
        <authorList>
            <person name="Bidzhieva S.K."/>
            <person name="Kadnikov V."/>
            <person name="Tourova T.P."/>
            <person name="Samigullina S.R."/>
            <person name="Sokolova D.S."/>
            <person name="Poltaraus A.B."/>
            <person name="Avtukh A.N."/>
            <person name="Tereshina V.M."/>
            <person name="Mardanov A.V."/>
            <person name="Nazina T.N."/>
        </authorList>
    </citation>
    <scope>NUCLEOTIDE SEQUENCE [LARGE SCALE GENOMIC DNA]</scope>
    <source>
        <strain evidence="7 8">5S69</strain>
    </source>
</reference>
<accession>A0ABZ2J688</accession>
<keyword evidence="5 6" id="KW-0472">Membrane</keyword>
<comment type="subcellular location">
    <subcellularLocation>
        <location evidence="1">Cell membrane</location>
        <topology evidence="1">Multi-pass membrane protein</topology>
    </subcellularLocation>
</comment>
<keyword evidence="4 6" id="KW-1133">Transmembrane helix</keyword>
<evidence type="ECO:0000313" key="7">
    <source>
        <dbReference type="EMBL" id="WWX23925.1"/>
    </source>
</evidence>
<dbReference type="InterPro" id="IPR005171">
    <property type="entry name" value="Cyt_c_oxidase_su4_prok"/>
</dbReference>
<evidence type="ECO:0000256" key="5">
    <source>
        <dbReference type="ARBA" id="ARBA00023136"/>
    </source>
</evidence>
<evidence type="ECO:0000256" key="2">
    <source>
        <dbReference type="ARBA" id="ARBA00022475"/>
    </source>
</evidence>
<organism evidence="7 8">
    <name type="scientific">Pseudodesulfovibrio methanolicus</name>
    <dbReference type="NCBI Taxonomy" id="3126690"/>
    <lineage>
        <taxon>Bacteria</taxon>
        <taxon>Pseudomonadati</taxon>
        <taxon>Thermodesulfobacteriota</taxon>
        <taxon>Desulfovibrionia</taxon>
        <taxon>Desulfovibrionales</taxon>
        <taxon>Desulfovibrionaceae</taxon>
    </lineage>
</organism>